<evidence type="ECO:0000313" key="2">
    <source>
        <dbReference type="Proteomes" id="UP000283003"/>
    </source>
</evidence>
<dbReference type="RefSeq" id="WP_127611571.1">
    <property type="nucleotide sequence ID" value="NZ_RXOL01000001.1"/>
</dbReference>
<proteinExistence type="predicted"/>
<reference evidence="1 2" key="1">
    <citation type="submission" date="2018-12" db="EMBL/GenBank/DDBJ databases">
        <title>Croceicoccus ponticola sp. nov., a lipolytic bacterium isolated from seawater.</title>
        <authorList>
            <person name="Yoon J.-H."/>
        </authorList>
    </citation>
    <scope>NUCLEOTIDE SEQUENCE [LARGE SCALE GENOMIC DNA]</scope>
    <source>
        <strain evidence="1 2">GM-16</strain>
    </source>
</reference>
<sequence length="98" mass="10712">MRVAVPHTLPKAEVRRRLDEKQGDIAGFVPGGMADVETSWASEDRMTMTIRAMGQELTGNVDIEDDAVVFNIALPLALSFVEPMISGAIEEKGRKLLT</sequence>
<evidence type="ECO:0000313" key="1">
    <source>
        <dbReference type="EMBL" id="RVQ69379.1"/>
    </source>
</evidence>
<dbReference type="Pfam" id="PF09650">
    <property type="entry name" value="PHA_gran_rgn"/>
    <property type="match status" value="1"/>
</dbReference>
<evidence type="ECO:0008006" key="3">
    <source>
        <dbReference type="Google" id="ProtNLM"/>
    </source>
</evidence>
<accession>A0A437H1B8</accession>
<dbReference type="EMBL" id="RXOL01000001">
    <property type="protein sequence ID" value="RVQ69379.1"/>
    <property type="molecule type" value="Genomic_DNA"/>
</dbReference>
<comment type="caution">
    <text evidence="1">The sequence shown here is derived from an EMBL/GenBank/DDBJ whole genome shotgun (WGS) entry which is preliminary data.</text>
</comment>
<dbReference type="Proteomes" id="UP000283003">
    <property type="component" value="Unassembled WGS sequence"/>
</dbReference>
<dbReference type="AlphaFoldDB" id="A0A437H1B8"/>
<gene>
    <name evidence="1" type="ORF">EKN06_04135</name>
</gene>
<dbReference type="InterPro" id="IPR013433">
    <property type="entry name" value="PHA_gran_rgn"/>
</dbReference>
<keyword evidence="2" id="KW-1185">Reference proteome</keyword>
<protein>
    <recommendedName>
        <fullName evidence="3">Polyhydroxyalkanoic acid system protein</fullName>
    </recommendedName>
</protein>
<dbReference type="OrthoDB" id="8853368at2"/>
<organism evidence="1 2">
    <name type="scientific">Croceicoccus ponticola</name>
    <dbReference type="NCBI Taxonomy" id="2217664"/>
    <lineage>
        <taxon>Bacteria</taxon>
        <taxon>Pseudomonadati</taxon>
        <taxon>Pseudomonadota</taxon>
        <taxon>Alphaproteobacteria</taxon>
        <taxon>Sphingomonadales</taxon>
        <taxon>Erythrobacteraceae</taxon>
        <taxon>Croceicoccus</taxon>
    </lineage>
</organism>
<name>A0A437H1B8_9SPHN</name>